<dbReference type="NCBIfam" id="NF006239">
    <property type="entry name" value="PRK08375.1-5"/>
    <property type="match status" value="1"/>
</dbReference>
<dbReference type="PANTHER" id="PTHR42703:SF1">
    <property type="entry name" value="NA(+)_H(+) ANTIPORTER SUBUNIT D1"/>
    <property type="match status" value="1"/>
</dbReference>
<dbReference type="InterPro" id="IPR003918">
    <property type="entry name" value="NADH_UbQ_OxRdtase"/>
</dbReference>
<dbReference type="GO" id="GO:0005886">
    <property type="term" value="C:plasma membrane"/>
    <property type="evidence" value="ECO:0007669"/>
    <property type="project" value="UniProtKB-SubCell"/>
</dbReference>
<feature type="transmembrane region" description="Helical" evidence="8">
    <location>
        <begin position="33"/>
        <end position="52"/>
    </location>
</feature>
<protein>
    <submittedName>
        <fullName evidence="10">Putative monovalent cation/H+ antiporter subunit D</fullName>
    </submittedName>
</protein>
<reference evidence="10 11" key="1">
    <citation type="submission" date="2018-06" db="EMBL/GenBank/DDBJ databases">
        <authorList>
            <consortium name="Pathogen Informatics"/>
            <person name="Doyle S."/>
        </authorList>
    </citation>
    <scope>NUCLEOTIDE SEQUENCE [LARGE SCALE GENOMIC DNA]</scope>
    <source>
        <strain evidence="10 11">NCTC10254</strain>
    </source>
</reference>
<evidence type="ECO:0000256" key="5">
    <source>
        <dbReference type="ARBA" id="ARBA00022989"/>
    </source>
</evidence>
<feature type="transmembrane region" description="Helical" evidence="8">
    <location>
        <begin position="392"/>
        <end position="410"/>
    </location>
</feature>
<dbReference type="Pfam" id="PF00361">
    <property type="entry name" value="Proton_antipo_M"/>
    <property type="match status" value="1"/>
</dbReference>
<evidence type="ECO:0000256" key="3">
    <source>
        <dbReference type="ARBA" id="ARBA00022475"/>
    </source>
</evidence>
<feature type="transmembrane region" description="Helical" evidence="8">
    <location>
        <begin position="104"/>
        <end position="126"/>
    </location>
</feature>
<keyword evidence="3" id="KW-1003">Cell membrane</keyword>
<feature type="transmembrane region" description="Helical" evidence="8">
    <location>
        <begin position="59"/>
        <end position="84"/>
    </location>
</feature>
<gene>
    <name evidence="10" type="primary">mnhD</name>
    <name evidence="10" type="ORF">NCTC10254_00640</name>
</gene>
<keyword evidence="5 8" id="KW-1133">Transmembrane helix</keyword>
<dbReference type="PANTHER" id="PTHR42703">
    <property type="entry name" value="NADH DEHYDROGENASE"/>
    <property type="match status" value="1"/>
</dbReference>
<sequence length="536" mass="56560">MVVSQVMTAATVTVAQAAVGPIPGQPLTPPAVLPLFLGVPLALMALAVLAPWRQARNALSLVGPLITGAAGAWLFSYTAAHGTIAHSVGLYVGGVAIPFAGDQFSALMIVTASVVIFVANWFAIIVGETRARFYPALSLMLLAGCMGGFLTADLFNFFVFVEVMLLPSYGLLAMTGTWARMSSGRTFVLVNLTASTMLLIGVCFIYATAGAVNIAALRGAAAGNGPVTVAVGIVVLAMVVKAGLFPVHTWLPRTYPQTSASVMALFSSVHTKIAVYILFRIYVVIFDLDPRWMWPIVGFCVVSMVVGSFAGLGEKSLRRVLAYQMVGGIPLIVVILAFSYGQPSVALAAGIFYMVHHMITVGSLILTAGAIEETYGEDLLSRLSGLARRDPWVATVFAAGAFSVVGFPPFSGLWGKVLTVTSIAQAGSPVAWLVIAVVVVTSFAAFISMLRVWRKVFWGAEMNRQRIPENLRVPAYRIAPAGVLMLISVGMFLAAGPMVQATRDAADSLVNVTDYQHAVLGDDLADAVGIPAPQDS</sequence>
<evidence type="ECO:0000256" key="6">
    <source>
        <dbReference type="ARBA" id="ARBA00023136"/>
    </source>
</evidence>
<evidence type="ECO:0000313" key="11">
    <source>
        <dbReference type="Proteomes" id="UP000249886"/>
    </source>
</evidence>
<feature type="transmembrane region" description="Helical" evidence="8">
    <location>
        <begin position="227"/>
        <end position="251"/>
    </location>
</feature>
<comment type="similarity">
    <text evidence="2">Belongs to the CPA3 antiporters (TC 2.A.63) subunit D family.</text>
</comment>
<evidence type="ECO:0000256" key="8">
    <source>
        <dbReference type="SAM" id="Phobius"/>
    </source>
</evidence>
<dbReference type="InterPro" id="IPR001750">
    <property type="entry name" value="ND/Mrp_TM"/>
</dbReference>
<dbReference type="AlphaFoldDB" id="A0A3S4YD38"/>
<dbReference type="RefSeq" id="WP_005524664.1">
    <property type="nucleotide sequence ID" value="NZ_CAUVED010000002.1"/>
</dbReference>
<keyword evidence="6 8" id="KW-0472">Membrane</keyword>
<accession>A0A3S4YD38</accession>
<evidence type="ECO:0000313" key="10">
    <source>
        <dbReference type="EMBL" id="SPW24269.1"/>
    </source>
</evidence>
<evidence type="ECO:0000256" key="1">
    <source>
        <dbReference type="ARBA" id="ARBA00004651"/>
    </source>
</evidence>
<feature type="transmembrane region" description="Helical" evidence="8">
    <location>
        <begin position="292"/>
        <end position="313"/>
    </location>
</feature>
<name>A0A3S4YD38_9CORY</name>
<evidence type="ECO:0000256" key="7">
    <source>
        <dbReference type="RuleBase" id="RU000320"/>
    </source>
</evidence>
<dbReference type="EMBL" id="UARK01000001">
    <property type="protein sequence ID" value="SPW24269.1"/>
    <property type="molecule type" value="Genomic_DNA"/>
</dbReference>
<feature type="transmembrane region" description="Helical" evidence="8">
    <location>
        <begin position="133"/>
        <end position="151"/>
    </location>
</feature>
<proteinExistence type="inferred from homology"/>
<feature type="transmembrane region" description="Helical" evidence="8">
    <location>
        <begin position="186"/>
        <end position="207"/>
    </location>
</feature>
<evidence type="ECO:0000256" key="4">
    <source>
        <dbReference type="ARBA" id="ARBA00022692"/>
    </source>
</evidence>
<organism evidence="10 11">
    <name type="scientific">Corynebacterium matruchotii</name>
    <dbReference type="NCBI Taxonomy" id="43768"/>
    <lineage>
        <taxon>Bacteria</taxon>
        <taxon>Bacillati</taxon>
        <taxon>Actinomycetota</taxon>
        <taxon>Actinomycetes</taxon>
        <taxon>Mycobacteriales</taxon>
        <taxon>Corynebacteriaceae</taxon>
        <taxon>Corynebacterium</taxon>
    </lineage>
</organism>
<feature type="transmembrane region" description="Helical" evidence="8">
    <location>
        <begin position="474"/>
        <end position="495"/>
    </location>
</feature>
<feature type="domain" description="NADH:quinone oxidoreductase/Mrp antiporter transmembrane" evidence="9">
    <location>
        <begin position="153"/>
        <end position="436"/>
    </location>
</feature>
<dbReference type="InterPro" id="IPR050586">
    <property type="entry name" value="CPA3_Na-H_Antiporter_D"/>
</dbReference>
<evidence type="ECO:0000256" key="2">
    <source>
        <dbReference type="ARBA" id="ARBA00005346"/>
    </source>
</evidence>
<feature type="transmembrane region" description="Helical" evidence="8">
    <location>
        <begin position="320"/>
        <end position="340"/>
    </location>
</feature>
<dbReference type="GeneID" id="84572941"/>
<comment type="caution">
    <text evidence="10">The sequence shown here is derived from an EMBL/GenBank/DDBJ whole genome shotgun (WGS) entry which is preliminary data.</text>
</comment>
<dbReference type="Proteomes" id="UP000249886">
    <property type="component" value="Unassembled WGS sequence"/>
</dbReference>
<keyword evidence="4 7" id="KW-0812">Transmembrane</keyword>
<feature type="transmembrane region" description="Helical" evidence="8">
    <location>
        <begin position="157"/>
        <end position="179"/>
    </location>
</feature>
<dbReference type="GO" id="GO:0008137">
    <property type="term" value="F:NADH dehydrogenase (ubiquinone) activity"/>
    <property type="evidence" value="ECO:0007669"/>
    <property type="project" value="InterPro"/>
</dbReference>
<dbReference type="PRINTS" id="PR01437">
    <property type="entry name" value="NUOXDRDTASE4"/>
</dbReference>
<comment type="subcellular location">
    <subcellularLocation>
        <location evidence="1">Cell membrane</location>
        <topology evidence="1">Multi-pass membrane protein</topology>
    </subcellularLocation>
    <subcellularLocation>
        <location evidence="7">Membrane</location>
        <topology evidence="7">Multi-pass membrane protein</topology>
    </subcellularLocation>
</comment>
<feature type="transmembrane region" description="Helical" evidence="8">
    <location>
        <begin position="430"/>
        <end position="453"/>
    </location>
</feature>
<dbReference type="GO" id="GO:0042773">
    <property type="term" value="P:ATP synthesis coupled electron transport"/>
    <property type="evidence" value="ECO:0007669"/>
    <property type="project" value="InterPro"/>
</dbReference>
<feature type="transmembrane region" description="Helical" evidence="8">
    <location>
        <begin position="346"/>
        <end position="371"/>
    </location>
</feature>
<evidence type="ECO:0000259" key="9">
    <source>
        <dbReference type="Pfam" id="PF00361"/>
    </source>
</evidence>
<feature type="transmembrane region" description="Helical" evidence="8">
    <location>
        <begin position="263"/>
        <end position="286"/>
    </location>
</feature>